<sequence length="199" mass="20910">MTDTPVATPPEPGDTWDPASHSTIKGPSLGTVEANSEAIRALATWLKTSLTDPEGLFVRSKAWLTTGGDTGYPGRSLRYDLYASRSGDPNSMAGPDTVPVGVLVGYPPFLSSAQNLKKAVDTQLGALYLKFVEDPTKTDMSSGNLFAMVTRIVDQLNAVAADYDRGDEAIENDLGALANDIQSQLQTMLGTKGTNGGGG</sequence>
<accession>A0ABN2U0M8</accession>
<evidence type="ECO:0000313" key="2">
    <source>
        <dbReference type="EMBL" id="GAA2025202.1"/>
    </source>
</evidence>
<organism evidence="2 3">
    <name type="scientific">Catenulispora yoronensis</name>
    <dbReference type="NCBI Taxonomy" id="450799"/>
    <lineage>
        <taxon>Bacteria</taxon>
        <taxon>Bacillati</taxon>
        <taxon>Actinomycetota</taxon>
        <taxon>Actinomycetes</taxon>
        <taxon>Catenulisporales</taxon>
        <taxon>Catenulisporaceae</taxon>
        <taxon>Catenulispora</taxon>
    </lineage>
</organism>
<dbReference type="Proteomes" id="UP001500751">
    <property type="component" value="Unassembled WGS sequence"/>
</dbReference>
<feature type="region of interest" description="Disordered" evidence="1">
    <location>
        <begin position="1"/>
        <end position="22"/>
    </location>
</feature>
<evidence type="ECO:0000256" key="1">
    <source>
        <dbReference type="SAM" id="MobiDB-lite"/>
    </source>
</evidence>
<proteinExistence type="predicted"/>
<comment type="caution">
    <text evidence="2">The sequence shown here is derived from an EMBL/GenBank/DDBJ whole genome shotgun (WGS) entry which is preliminary data.</text>
</comment>
<reference evidence="2 3" key="1">
    <citation type="journal article" date="2019" name="Int. J. Syst. Evol. Microbiol.">
        <title>The Global Catalogue of Microorganisms (GCM) 10K type strain sequencing project: providing services to taxonomists for standard genome sequencing and annotation.</title>
        <authorList>
            <consortium name="The Broad Institute Genomics Platform"/>
            <consortium name="The Broad Institute Genome Sequencing Center for Infectious Disease"/>
            <person name="Wu L."/>
            <person name="Ma J."/>
        </authorList>
    </citation>
    <scope>NUCLEOTIDE SEQUENCE [LARGE SCALE GENOMIC DNA]</scope>
    <source>
        <strain evidence="2 3">JCM 16014</strain>
    </source>
</reference>
<protein>
    <submittedName>
        <fullName evidence="2">Uncharacterized protein</fullName>
    </submittedName>
</protein>
<evidence type="ECO:0000313" key="3">
    <source>
        <dbReference type="Proteomes" id="UP001500751"/>
    </source>
</evidence>
<name>A0ABN2U0M8_9ACTN</name>
<dbReference type="EMBL" id="BAAAQN010000010">
    <property type="protein sequence ID" value="GAA2025202.1"/>
    <property type="molecule type" value="Genomic_DNA"/>
</dbReference>
<gene>
    <name evidence="2" type="ORF">GCM10009839_24020</name>
</gene>
<keyword evidence="3" id="KW-1185">Reference proteome</keyword>